<dbReference type="InterPro" id="IPR052337">
    <property type="entry name" value="SAT4-like"/>
</dbReference>
<keyword evidence="10" id="KW-1185">Reference proteome</keyword>
<comment type="subcellular location">
    <subcellularLocation>
        <location evidence="1">Membrane</location>
        <topology evidence="1">Multi-pass membrane protein</topology>
    </subcellularLocation>
</comment>
<feature type="transmembrane region" description="Helical" evidence="7">
    <location>
        <begin position="72"/>
        <end position="93"/>
    </location>
</feature>
<evidence type="ECO:0000256" key="4">
    <source>
        <dbReference type="ARBA" id="ARBA00023136"/>
    </source>
</evidence>
<evidence type="ECO:0000313" key="10">
    <source>
        <dbReference type="Proteomes" id="UP000696280"/>
    </source>
</evidence>
<dbReference type="AlphaFoldDB" id="A0A9N9KSQ5"/>
<dbReference type="InterPro" id="IPR049326">
    <property type="entry name" value="Rhodopsin_dom_fungi"/>
</dbReference>
<keyword evidence="3 7" id="KW-1133">Transmembrane helix</keyword>
<name>A0A9N9KSQ5_9HELO</name>
<evidence type="ECO:0000259" key="8">
    <source>
        <dbReference type="Pfam" id="PF20684"/>
    </source>
</evidence>
<dbReference type="Pfam" id="PF20684">
    <property type="entry name" value="Fung_rhodopsin"/>
    <property type="match status" value="1"/>
</dbReference>
<dbReference type="OrthoDB" id="5401779at2759"/>
<evidence type="ECO:0000256" key="2">
    <source>
        <dbReference type="ARBA" id="ARBA00022692"/>
    </source>
</evidence>
<reference evidence="9" key="1">
    <citation type="submission" date="2021-07" db="EMBL/GenBank/DDBJ databases">
        <authorList>
            <person name="Durling M."/>
        </authorList>
    </citation>
    <scope>NUCLEOTIDE SEQUENCE</scope>
</reference>
<feature type="transmembrane region" description="Helical" evidence="7">
    <location>
        <begin position="229"/>
        <end position="250"/>
    </location>
</feature>
<evidence type="ECO:0000256" key="6">
    <source>
        <dbReference type="SAM" id="MobiDB-lite"/>
    </source>
</evidence>
<comment type="similarity">
    <text evidence="5">Belongs to the SAT4 family.</text>
</comment>
<evidence type="ECO:0000256" key="1">
    <source>
        <dbReference type="ARBA" id="ARBA00004141"/>
    </source>
</evidence>
<keyword evidence="2 7" id="KW-0812">Transmembrane</keyword>
<organism evidence="9 10">
    <name type="scientific">Hymenoscyphus fraxineus</name>
    <dbReference type="NCBI Taxonomy" id="746836"/>
    <lineage>
        <taxon>Eukaryota</taxon>
        <taxon>Fungi</taxon>
        <taxon>Dikarya</taxon>
        <taxon>Ascomycota</taxon>
        <taxon>Pezizomycotina</taxon>
        <taxon>Leotiomycetes</taxon>
        <taxon>Helotiales</taxon>
        <taxon>Helotiaceae</taxon>
        <taxon>Hymenoscyphus</taxon>
    </lineage>
</organism>
<feature type="transmembrane region" description="Helical" evidence="7">
    <location>
        <begin position="193"/>
        <end position="217"/>
    </location>
</feature>
<gene>
    <name evidence="9" type="ORF">HYFRA_00009039</name>
</gene>
<evidence type="ECO:0000256" key="5">
    <source>
        <dbReference type="ARBA" id="ARBA00038359"/>
    </source>
</evidence>
<dbReference type="PANTHER" id="PTHR33048">
    <property type="entry name" value="PTH11-LIKE INTEGRAL MEMBRANE PROTEIN (AFU_ORTHOLOGUE AFUA_5G11245)"/>
    <property type="match status" value="1"/>
</dbReference>
<comment type="caution">
    <text evidence="9">The sequence shown here is derived from an EMBL/GenBank/DDBJ whole genome shotgun (WGS) entry which is preliminary data.</text>
</comment>
<protein>
    <recommendedName>
        <fullName evidence="8">Rhodopsin domain-containing protein</fullName>
    </recommendedName>
</protein>
<feature type="transmembrane region" description="Helical" evidence="7">
    <location>
        <begin position="113"/>
        <end position="139"/>
    </location>
</feature>
<dbReference type="EMBL" id="CAJVRL010000047">
    <property type="protein sequence ID" value="CAG8952794.1"/>
    <property type="molecule type" value="Genomic_DNA"/>
</dbReference>
<keyword evidence="4 7" id="KW-0472">Membrane</keyword>
<dbReference type="GO" id="GO:0016020">
    <property type="term" value="C:membrane"/>
    <property type="evidence" value="ECO:0007669"/>
    <property type="project" value="UniProtKB-SubCell"/>
</dbReference>
<sequence length="435" mass="49071">MNDAVQAAVASGKIPQWLAKNITTTENLEYFLEDDSTRLIHVVVALATLEVFFVALFYYSRLRFRTESNLDLWLMIPAFLTCFSHLIICIVFVKSACLGRHIEILTPAQITLFLKLQIAISFLNAAAVVLPKFCILCLYHRVFKPKTYRYAIYFIAVWLGLQWLAHFIAQFSLCTPFEKQWHPKIEGHCKSSFTLWTWLVLPGIISDVMIVLLPLPMIWRLQTNIGQKLGLTATFLTGSIGIITAITRFTKFLQAGNPVVSDLSWIAIDVVLWVTIPPGVYLIAACLPALRPLLVATVKDVNLREKFNNLRQGKMMRTKNVPRDNRPERAITIRLSDNGKFNRLGESGDGDAKRWPSDFSGSNNQALATCFRESTDLGGERGLSRDKGKTKTKEREAETWGALSAIMVQKEYSIRTEPMIVDSGSEYIVSTSVNK</sequence>
<feature type="transmembrane region" description="Helical" evidence="7">
    <location>
        <begin position="270"/>
        <end position="290"/>
    </location>
</feature>
<evidence type="ECO:0000256" key="7">
    <source>
        <dbReference type="SAM" id="Phobius"/>
    </source>
</evidence>
<feature type="domain" description="Rhodopsin" evidence="8">
    <location>
        <begin position="59"/>
        <end position="295"/>
    </location>
</feature>
<feature type="transmembrane region" description="Helical" evidence="7">
    <location>
        <begin position="151"/>
        <end position="173"/>
    </location>
</feature>
<evidence type="ECO:0000313" key="9">
    <source>
        <dbReference type="EMBL" id="CAG8952794.1"/>
    </source>
</evidence>
<evidence type="ECO:0000256" key="3">
    <source>
        <dbReference type="ARBA" id="ARBA00022989"/>
    </source>
</evidence>
<feature type="transmembrane region" description="Helical" evidence="7">
    <location>
        <begin position="39"/>
        <end position="60"/>
    </location>
</feature>
<dbReference type="PANTHER" id="PTHR33048:SF156">
    <property type="entry name" value="INTEGRAL MEMBRANE PROTEIN"/>
    <property type="match status" value="1"/>
</dbReference>
<accession>A0A9N9KSQ5</accession>
<proteinExistence type="inferred from homology"/>
<feature type="region of interest" description="Disordered" evidence="6">
    <location>
        <begin position="378"/>
        <end position="397"/>
    </location>
</feature>
<dbReference type="Proteomes" id="UP000696280">
    <property type="component" value="Unassembled WGS sequence"/>
</dbReference>